<dbReference type="PROSITE" id="PS51782">
    <property type="entry name" value="LYSM"/>
    <property type="match status" value="3"/>
</dbReference>
<feature type="domain" description="LysM" evidence="6">
    <location>
        <begin position="299"/>
        <end position="345"/>
    </location>
</feature>
<dbReference type="CDD" id="cd00118">
    <property type="entry name" value="LysM"/>
    <property type="match status" value="1"/>
</dbReference>
<dbReference type="Proteomes" id="UP000758603">
    <property type="component" value="Unassembled WGS sequence"/>
</dbReference>
<accession>A0A9P8UJX1</accession>
<evidence type="ECO:0000256" key="3">
    <source>
        <dbReference type="ARBA" id="ARBA00023026"/>
    </source>
</evidence>
<dbReference type="Gene3D" id="3.10.350.10">
    <property type="entry name" value="LysM domain"/>
    <property type="match status" value="4"/>
</dbReference>
<evidence type="ECO:0000256" key="5">
    <source>
        <dbReference type="SAM" id="MobiDB-lite"/>
    </source>
</evidence>
<sequence>MFPASGLAASILSKSTIPDGISQRCADALLTDIACSKAVKAFICDDACASALASYHDAVISSCASDSWTTTGDVDEPVAMISELVRYSYNLTCLSDDGRFCNNVAAAYAAAADPDGTLPAGGYFGDHDTSDPCDLCLVKNLQFQAESPYYNGPRLQSQSIYESKTASCGVSNMPLTTKTVSLVTTITSVPTSTPTCIGTEWLLIDNDLFASCHNFPTEGDLCLINTCTVYTVLETDTCAASINAGCQNLDKMIGDQLCISKPGEPYVSPGSTTLAPSVPTTAAPQPTNVASGTNTYCGRYYEAQLGDYCNLLIMKFSISLADFIFLNPAINANCTNLYAKESYCVQAVGDINTYSGKPGYTTNVLTRTASLDDSATTFPPVVWASLTATTTQVPLVSGTRKDCYSYLVGDKWQQDLKGTNLGSHYNLVASVWDVTLEDLQVWNPSLGNTSDPSCTFASGVRYCAQYYYGFKTYKEEPGVDPDLPDGMAEDCSLAVYVDSTGSPTCQEILDSRELTIAQFYEWNPSVGADCGGMWAGYQYYVRTEDYVEPTPTTTSITTSATATTSPTAPGPTQDGQPTDCNKWHVVEAGDDCSVIYDTYDITQEEFLEWNPAGSYAYCIGVASSGTIPTTTSTTATSTSAAPTATGPVAAPEPNQAGNAIATCNKYGQAQDGDWCSLFAERYALAYADFYSWNSVLGSNGENCRGSFWATYWYCIGVVE</sequence>
<dbReference type="InterPro" id="IPR018392">
    <property type="entry name" value="LysM"/>
</dbReference>
<feature type="domain" description="LysM" evidence="6">
    <location>
        <begin position="494"/>
        <end position="541"/>
    </location>
</feature>
<dbReference type="InterPro" id="IPR036779">
    <property type="entry name" value="LysM_dom_sf"/>
</dbReference>
<dbReference type="GeneID" id="70133824"/>
<dbReference type="PANTHER" id="PTHR34997">
    <property type="entry name" value="AM15"/>
    <property type="match status" value="1"/>
</dbReference>
<evidence type="ECO:0000259" key="6">
    <source>
        <dbReference type="PROSITE" id="PS51782"/>
    </source>
</evidence>
<dbReference type="PANTHER" id="PTHR34997:SF2">
    <property type="entry name" value="LYSM DOMAIN-CONTAINING PROTEIN-RELATED"/>
    <property type="match status" value="1"/>
</dbReference>
<dbReference type="GO" id="GO:0008061">
    <property type="term" value="F:chitin binding"/>
    <property type="evidence" value="ECO:0007669"/>
    <property type="project" value="UniProtKB-KW"/>
</dbReference>
<evidence type="ECO:0000256" key="1">
    <source>
        <dbReference type="ARBA" id="ARBA00022669"/>
    </source>
</evidence>
<dbReference type="Pfam" id="PF01476">
    <property type="entry name" value="LysM"/>
    <property type="match status" value="1"/>
</dbReference>
<feature type="compositionally biased region" description="Low complexity" evidence="5">
    <location>
        <begin position="630"/>
        <end position="651"/>
    </location>
</feature>
<feature type="region of interest" description="Disordered" evidence="5">
    <location>
        <begin position="630"/>
        <end position="653"/>
    </location>
</feature>
<keyword evidence="8" id="KW-1185">Reference proteome</keyword>
<feature type="compositionally biased region" description="Low complexity" evidence="5">
    <location>
        <begin position="550"/>
        <end position="572"/>
    </location>
</feature>
<evidence type="ECO:0000256" key="2">
    <source>
        <dbReference type="ARBA" id="ARBA00022729"/>
    </source>
</evidence>
<dbReference type="RefSeq" id="XP_045957645.1">
    <property type="nucleotide sequence ID" value="XM_046104933.1"/>
</dbReference>
<organism evidence="7 8">
    <name type="scientific">Truncatella angustata</name>
    <dbReference type="NCBI Taxonomy" id="152316"/>
    <lineage>
        <taxon>Eukaryota</taxon>
        <taxon>Fungi</taxon>
        <taxon>Dikarya</taxon>
        <taxon>Ascomycota</taxon>
        <taxon>Pezizomycotina</taxon>
        <taxon>Sordariomycetes</taxon>
        <taxon>Xylariomycetidae</taxon>
        <taxon>Amphisphaeriales</taxon>
        <taxon>Sporocadaceae</taxon>
        <taxon>Truncatella</taxon>
    </lineage>
</organism>
<protein>
    <recommendedName>
        <fullName evidence="6">LysM domain-containing protein</fullName>
    </recommendedName>
</protein>
<feature type="region of interest" description="Disordered" evidence="5">
    <location>
        <begin position="550"/>
        <end position="578"/>
    </location>
</feature>
<dbReference type="SUPFAM" id="SSF54106">
    <property type="entry name" value="LysM domain"/>
    <property type="match status" value="1"/>
</dbReference>
<evidence type="ECO:0000313" key="7">
    <source>
        <dbReference type="EMBL" id="KAH6653368.1"/>
    </source>
</evidence>
<feature type="domain" description="LysM" evidence="6">
    <location>
        <begin position="582"/>
        <end position="627"/>
    </location>
</feature>
<dbReference type="EMBL" id="JAGPXC010000005">
    <property type="protein sequence ID" value="KAH6653368.1"/>
    <property type="molecule type" value="Genomic_DNA"/>
</dbReference>
<evidence type="ECO:0000256" key="4">
    <source>
        <dbReference type="ARBA" id="ARBA00044955"/>
    </source>
</evidence>
<dbReference type="OrthoDB" id="5985073at2759"/>
<keyword evidence="1" id="KW-0147">Chitin-binding</keyword>
<dbReference type="AlphaFoldDB" id="A0A9P8UJX1"/>
<gene>
    <name evidence="7" type="ORF">BKA67DRAFT_593299</name>
</gene>
<keyword evidence="2" id="KW-0732">Signal</keyword>
<reference evidence="7" key="1">
    <citation type="journal article" date="2021" name="Nat. Commun.">
        <title>Genetic determinants of endophytism in the Arabidopsis root mycobiome.</title>
        <authorList>
            <person name="Mesny F."/>
            <person name="Miyauchi S."/>
            <person name="Thiergart T."/>
            <person name="Pickel B."/>
            <person name="Atanasova L."/>
            <person name="Karlsson M."/>
            <person name="Huettel B."/>
            <person name="Barry K.W."/>
            <person name="Haridas S."/>
            <person name="Chen C."/>
            <person name="Bauer D."/>
            <person name="Andreopoulos W."/>
            <person name="Pangilinan J."/>
            <person name="LaButti K."/>
            <person name="Riley R."/>
            <person name="Lipzen A."/>
            <person name="Clum A."/>
            <person name="Drula E."/>
            <person name="Henrissat B."/>
            <person name="Kohler A."/>
            <person name="Grigoriev I.V."/>
            <person name="Martin F.M."/>
            <person name="Hacquard S."/>
        </authorList>
    </citation>
    <scope>NUCLEOTIDE SEQUENCE</scope>
    <source>
        <strain evidence="7">MPI-SDFR-AT-0073</strain>
    </source>
</reference>
<comment type="caution">
    <text evidence="7">The sequence shown here is derived from an EMBL/GenBank/DDBJ whole genome shotgun (WGS) entry which is preliminary data.</text>
</comment>
<dbReference type="InterPro" id="IPR052210">
    <property type="entry name" value="LysM1-like"/>
</dbReference>
<keyword evidence="3" id="KW-0843">Virulence</keyword>
<proteinExistence type="inferred from homology"/>
<evidence type="ECO:0000313" key="8">
    <source>
        <dbReference type="Proteomes" id="UP000758603"/>
    </source>
</evidence>
<comment type="similarity">
    <text evidence="4">Belongs to the secreted LysM effector family.</text>
</comment>
<name>A0A9P8UJX1_9PEZI</name>